<proteinExistence type="predicted"/>
<comment type="caution">
    <text evidence="2">The sequence shown here is derived from an EMBL/GenBank/DDBJ whole genome shotgun (WGS) entry which is preliminary data.</text>
</comment>
<protein>
    <recommendedName>
        <fullName evidence="4">Pre-mRNA splicing factor</fullName>
    </recommendedName>
</protein>
<evidence type="ECO:0008006" key="4">
    <source>
        <dbReference type="Google" id="ProtNLM"/>
    </source>
</evidence>
<dbReference type="GO" id="GO:0071013">
    <property type="term" value="C:catalytic step 2 spliceosome"/>
    <property type="evidence" value="ECO:0007669"/>
    <property type="project" value="TreeGrafter"/>
</dbReference>
<dbReference type="GO" id="GO:0080188">
    <property type="term" value="P:gene silencing by siRNA-directed DNA methylation"/>
    <property type="evidence" value="ECO:0007669"/>
    <property type="project" value="TreeGrafter"/>
</dbReference>
<dbReference type="GO" id="GO:2000636">
    <property type="term" value="P:positive regulation of primary miRNA processing"/>
    <property type="evidence" value="ECO:0007669"/>
    <property type="project" value="TreeGrafter"/>
</dbReference>
<keyword evidence="3" id="KW-1185">Reference proteome</keyword>
<gene>
    <name evidence="2" type="ORF">RND71_029608</name>
</gene>
<dbReference type="SMART" id="SM00386">
    <property type="entry name" value="HAT"/>
    <property type="match status" value="2"/>
</dbReference>
<organism evidence="2 3">
    <name type="scientific">Anisodus tanguticus</name>
    <dbReference type="NCBI Taxonomy" id="243964"/>
    <lineage>
        <taxon>Eukaryota</taxon>
        <taxon>Viridiplantae</taxon>
        <taxon>Streptophyta</taxon>
        <taxon>Embryophyta</taxon>
        <taxon>Tracheophyta</taxon>
        <taxon>Spermatophyta</taxon>
        <taxon>Magnoliopsida</taxon>
        <taxon>eudicotyledons</taxon>
        <taxon>Gunneridae</taxon>
        <taxon>Pentapetalae</taxon>
        <taxon>asterids</taxon>
        <taxon>lamiids</taxon>
        <taxon>Solanales</taxon>
        <taxon>Solanaceae</taxon>
        <taxon>Solanoideae</taxon>
        <taxon>Hyoscyameae</taxon>
        <taxon>Anisodus</taxon>
    </lineage>
</organism>
<dbReference type="InterPro" id="IPR045075">
    <property type="entry name" value="Syf1-like"/>
</dbReference>
<dbReference type="AlphaFoldDB" id="A0AAE1RET3"/>
<dbReference type="EMBL" id="JAVYJV010000016">
    <property type="protein sequence ID" value="KAK4350295.1"/>
    <property type="molecule type" value="Genomic_DNA"/>
</dbReference>
<reference evidence="2" key="1">
    <citation type="submission" date="2023-12" db="EMBL/GenBank/DDBJ databases">
        <title>Genome assembly of Anisodus tanguticus.</title>
        <authorList>
            <person name="Wang Y.-J."/>
        </authorList>
    </citation>
    <scope>NUCLEOTIDE SEQUENCE</scope>
    <source>
        <strain evidence="2">KB-2021</strain>
        <tissue evidence="2">Leaf</tissue>
    </source>
</reference>
<sequence length="114" mass="12942">MEACRLAIPLKAKAVIAQGVKSNPNSVKLWIQASKLEEDTVNKSRVLRKGLEHIFDSVRLWKAVVELANEEDARLLLQRAVECCPLHVELWLDLAKLENCENAEKVRRRTNRGG</sequence>
<dbReference type="GO" id="GO:0046540">
    <property type="term" value="C:U4/U6 x U5 tri-snRNP complex"/>
    <property type="evidence" value="ECO:0007669"/>
    <property type="project" value="TreeGrafter"/>
</dbReference>
<keyword evidence="1" id="KW-0677">Repeat</keyword>
<dbReference type="Proteomes" id="UP001291623">
    <property type="component" value="Unassembled WGS sequence"/>
</dbReference>
<evidence type="ECO:0000313" key="3">
    <source>
        <dbReference type="Proteomes" id="UP001291623"/>
    </source>
</evidence>
<evidence type="ECO:0000313" key="2">
    <source>
        <dbReference type="EMBL" id="KAK4350295.1"/>
    </source>
</evidence>
<accession>A0AAE1RET3</accession>
<dbReference type="PANTHER" id="PTHR11246">
    <property type="entry name" value="PRE-MRNA SPLICING FACTOR"/>
    <property type="match status" value="1"/>
</dbReference>
<dbReference type="PANTHER" id="PTHR11246:SF1">
    <property type="entry name" value="PRE-MRNA-PROCESSING FACTOR 6"/>
    <property type="match status" value="1"/>
</dbReference>
<dbReference type="InterPro" id="IPR011990">
    <property type="entry name" value="TPR-like_helical_dom_sf"/>
</dbReference>
<dbReference type="InterPro" id="IPR003107">
    <property type="entry name" value="HAT"/>
</dbReference>
<evidence type="ECO:0000256" key="1">
    <source>
        <dbReference type="ARBA" id="ARBA00022737"/>
    </source>
</evidence>
<dbReference type="GO" id="GO:0000244">
    <property type="term" value="P:spliceosomal tri-snRNP complex assembly"/>
    <property type="evidence" value="ECO:0007669"/>
    <property type="project" value="TreeGrafter"/>
</dbReference>
<name>A0AAE1RET3_9SOLA</name>
<dbReference type="Gene3D" id="1.25.40.10">
    <property type="entry name" value="Tetratricopeptide repeat domain"/>
    <property type="match status" value="1"/>
</dbReference>